<dbReference type="EMBL" id="BSEC01000001">
    <property type="protein sequence ID" value="GLI93899.1"/>
    <property type="molecule type" value="Genomic_DNA"/>
</dbReference>
<dbReference type="AlphaFoldDB" id="A0A9W6GVP8"/>
<dbReference type="PANTHER" id="PTHR44051">
    <property type="entry name" value="GLUTATHIONE S-TRANSFERASE-RELATED"/>
    <property type="match status" value="1"/>
</dbReference>
<evidence type="ECO:0000313" key="2">
    <source>
        <dbReference type="EMBL" id="GLI93899.1"/>
    </source>
</evidence>
<protein>
    <submittedName>
        <fullName evidence="2">Glutathione S-transferase</fullName>
    </submittedName>
</protein>
<dbReference type="InterPro" id="IPR040079">
    <property type="entry name" value="Glutathione_S-Trfase"/>
</dbReference>
<name>A0A9W6GVP8_9HYPH</name>
<dbReference type="InterPro" id="IPR036249">
    <property type="entry name" value="Thioredoxin-like_sf"/>
</dbReference>
<dbReference type="Proteomes" id="UP001144323">
    <property type="component" value="Unassembled WGS sequence"/>
</dbReference>
<dbReference type="InterPro" id="IPR036282">
    <property type="entry name" value="Glutathione-S-Trfase_C_sf"/>
</dbReference>
<dbReference type="PROSITE" id="PS50404">
    <property type="entry name" value="GST_NTER"/>
    <property type="match status" value="1"/>
</dbReference>
<dbReference type="SFLD" id="SFLDG00358">
    <property type="entry name" value="Main_(cytGST)"/>
    <property type="match status" value="1"/>
</dbReference>
<dbReference type="Gene3D" id="3.40.30.10">
    <property type="entry name" value="Glutaredoxin"/>
    <property type="match status" value="1"/>
</dbReference>
<sequence>MKFYMTPGSCSTGIHILLEEIGLVFEAHVLNLPRGDHLEPEYLAINPHGTIPTLLRDDGTALTDFVSIATWLAQSYPRRKLMPEDPALADEARAILDFCTRHIHGEGFRRVFTPERYAGDREATVAEGRAMAAAGLEAISSALAGREYAVGAFSIADAALFYVEFWADKTGMALPPNCLAHYQRMKKRPAVAQVLAEEGYR</sequence>
<feature type="domain" description="GST N-terminal" evidence="1">
    <location>
        <begin position="1"/>
        <end position="80"/>
    </location>
</feature>
<evidence type="ECO:0000259" key="1">
    <source>
        <dbReference type="PROSITE" id="PS50404"/>
    </source>
</evidence>
<comment type="caution">
    <text evidence="2">The sequence shown here is derived from an EMBL/GenBank/DDBJ whole genome shotgun (WGS) entry which is preliminary data.</text>
</comment>
<dbReference type="Pfam" id="PF13410">
    <property type="entry name" value="GST_C_2"/>
    <property type="match status" value="1"/>
</dbReference>
<keyword evidence="3" id="KW-1185">Reference proteome</keyword>
<dbReference type="RefSeq" id="WP_281803934.1">
    <property type="nucleotide sequence ID" value="NZ_BSEC01000001.1"/>
</dbReference>
<dbReference type="InterPro" id="IPR004045">
    <property type="entry name" value="Glutathione_S-Trfase_N"/>
</dbReference>
<dbReference type="Gene3D" id="1.20.1050.10">
    <property type="match status" value="1"/>
</dbReference>
<dbReference type="SFLD" id="SFLDG01150">
    <property type="entry name" value="Main.1:_Beta-like"/>
    <property type="match status" value="1"/>
</dbReference>
<reference evidence="2" key="1">
    <citation type="journal article" date="2023" name="Int. J. Syst. Evol. Microbiol.">
        <title>Methylocystis iwaonis sp. nov., a type II methane-oxidizing bacterium from surface soil of a rice paddy field in Japan, and emended description of the genus Methylocystis (ex Whittenbury et al. 1970) Bowman et al. 1993.</title>
        <authorList>
            <person name="Kaise H."/>
            <person name="Sawadogo J.B."/>
            <person name="Alam M.S."/>
            <person name="Ueno C."/>
            <person name="Dianou D."/>
            <person name="Shinjo R."/>
            <person name="Asakawa S."/>
        </authorList>
    </citation>
    <scope>NUCLEOTIDE SEQUENCE</scope>
    <source>
        <strain evidence="2">LMG27198</strain>
    </source>
</reference>
<dbReference type="SUPFAM" id="SSF52833">
    <property type="entry name" value="Thioredoxin-like"/>
    <property type="match status" value="1"/>
</dbReference>
<dbReference type="PANTHER" id="PTHR44051:SF8">
    <property type="entry name" value="GLUTATHIONE S-TRANSFERASE GSTA"/>
    <property type="match status" value="1"/>
</dbReference>
<gene>
    <name evidence="2" type="ORF">LMG27198_28910</name>
</gene>
<proteinExistence type="predicted"/>
<dbReference type="SUPFAM" id="SSF47616">
    <property type="entry name" value="GST C-terminal domain-like"/>
    <property type="match status" value="1"/>
</dbReference>
<dbReference type="CDD" id="cd03057">
    <property type="entry name" value="GST_N_Beta"/>
    <property type="match status" value="1"/>
</dbReference>
<evidence type="ECO:0000313" key="3">
    <source>
        <dbReference type="Proteomes" id="UP001144323"/>
    </source>
</evidence>
<dbReference type="SFLD" id="SFLDS00019">
    <property type="entry name" value="Glutathione_Transferase_(cytos"/>
    <property type="match status" value="1"/>
</dbReference>
<organism evidence="2 3">
    <name type="scientific">Methylocystis echinoides</name>
    <dbReference type="NCBI Taxonomy" id="29468"/>
    <lineage>
        <taxon>Bacteria</taxon>
        <taxon>Pseudomonadati</taxon>
        <taxon>Pseudomonadota</taxon>
        <taxon>Alphaproteobacteria</taxon>
        <taxon>Hyphomicrobiales</taxon>
        <taxon>Methylocystaceae</taxon>
        <taxon>Methylocystis</taxon>
    </lineage>
</organism>
<accession>A0A9W6GVP8</accession>
<dbReference type="Pfam" id="PF13409">
    <property type="entry name" value="GST_N_2"/>
    <property type="match status" value="1"/>
</dbReference>